<sequence length="54" mass="6372">MLFWVITVLLLPIEFPIGSMFMDLVMLFNHRRQVVLRCSPKLTKPSRMDIVIQP</sequence>
<keyword evidence="1" id="KW-0812">Transmembrane</keyword>
<gene>
    <name evidence="2" type="ORF">TCMB3V08_LOCUS13537</name>
</gene>
<organism evidence="2">
    <name type="scientific">Timema californicum</name>
    <name type="common">California timema</name>
    <name type="synonym">Walking stick</name>
    <dbReference type="NCBI Taxonomy" id="61474"/>
    <lineage>
        <taxon>Eukaryota</taxon>
        <taxon>Metazoa</taxon>
        <taxon>Ecdysozoa</taxon>
        <taxon>Arthropoda</taxon>
        <taxon>Hexapoda</taxon>
        <taxon>Insecta</taxon>
        <taxon>Pterygota</taxon>
        <taxon>Neoptera</taxon>
        <taxon>Polyneoptera</taxon>
        <taxon>Phasmatodea</taxon>
        <taxon>Timematodea</taxon>
        <taxon>Timematoidea</taxon>
        <taxon>Timematidae</taxon>
        <taxon>Timema</taxon>
    </lineage>
</organism>
<dbReference type="AlphaFoldDB" id="A0A7R9PFB6"/>
<proteinExistence type="predicted"/>
<evidence type="ECO:0000313" key="2">
    <source>
        <dbReference type="EMBL" id="CAD7581004.1"/>
    </source>
</evidence>
<feature type="transmembrane region" description="Helical" evidence="1">
    <location>
        <begin position="6"/>
        <end position="28"/>
    </location>
</feature>
<dbReference type="EMBL" id="OE208187">
    <property type="protein sequence ID" value="CAD7581004.1"/>
    <property type="molecule type" value="Genomic_DNA"/>
</dbReference>
<keyword evidence="1" id="KW-0472">Membrane</keyword>
<accession>A0A7R9PFB6</accession>
<keyword evidence="1" id="KW-1133">Transmembrane helix</keyword>
<protein>
    <submittedName>
        <fullName evidence="2">(California timema) hypothetical protein</fullName>
    </submittedName>
</protein>
<evidence type="ECO:0000256" key="1">
    <source>
        <dbReference type="SAM" id="Phobius"/>
    </source>
</evidence>
<name>A0A7R9PFB6_TIMCA</name>
<reference evidence="2" key="1">
    <citation type="submission" date="2020-11" db="EMBL/GenBank/DDBJ databases">
        <authorList>
            <person name="Tran Van P."/>
        </authorList>
    </citation>
    <scope>NUCLEOTIDE SEQUENCE</scope>
</reference>